<feature type="domain" description="ABC transporter" evidence="8">
    <location>
        <begin position="325"/>
        <end position="550"/>
    </location>
</feature>
<dbReference type="SUPFAM" id="SSF52540">
    <property type="entry name" value="P-loop containing nucleoside triphosphate hydrolases"/>
    <property type="match status" value="1"/>
</dbReference>
<dbReference type="Pfam" id="PF00005">
    <property type="entry name" value="ABC_tran"/>
    <property type="match status" value="1"/>
</dbReference>
<keyword evidence="5 7" id="KW-1133">Transmembrane helix</keyword>
<evidence type="ECO:0000256" key="6">
    <source>
        <dbReference type="ARBA" id="ARBA00023136"/>
    </source>
</evidence>
<sequence>MRRRAVVWIVWRALRREPGLARALAGWSVVEALPALVIGHAVAGAVGGFAGGDIGSAVRWLGILAAVWAAAAIGAQRVVLVVARVVEPFRDIVLTHVVRESIEGARQEEGAAARANLQVEVARDALAAVITVVRSFLFTVAGVVIGLVTLAPEIALLVLPPFLAGLGVFLVSLPVLARRQRDFLIADERSVTAVGEIAAGLRDVVACGAEERMGDRAAGPVREQAAAGRALAAVTGMRTVALAMGGWLPLLAVLAGTPWLLRRDVTPGDVVGALAYVTQSLSPALGGLVSGLGMSGVRLVVTLDRLLTPPSIPAPRRERALRPAIEVREVAFAYGEHAAPLFENLSFTLTDGEHLAVIGPSGIGKSTLAALIAGLLVPGKGEVLAGGVDAGSLHPADRTLIPQEAYVFRGSLLENLRYHAPDTGVAAVARAVGEIGLGEFAERLGGLGGEVDPGALSAGERQLIALGRAYLAPARITILDEATCHLDPAAEARAEEAFMRRGGVLVVIAHRTTSALRAPRVLLMDGPDLALGTHQTLRENNPRYADFLDEKVPT</sequence>
<dbReference type="PROSITE" id="PS00211">
    <property type="entry name" value="ABC_TRANSPORTER_1"/>
    <property type="match status" value="1"/>
</dbReference>
<gene>
    <name evidence="10" type="ORF">GCM10010468_31530</name>
</gene>
<comment type="caution">
    <text evidence="10">The sequence shown here is derived from an EMBL/GenBank/DDBJ whole genome shotgun (WGS) entry which is preliminary data.</text>
</comment>
<feature type="domain" description="ABC transmembrane type-1" evidence="9">
    <location>
        <begin position="23"/>
        <end position="283"/>
    </location>
</feature>
<feature type="transmembrane region" description="Helical" evidence="7">
    <location>
        <begin position="20"/>
        <end position="46"/>
    </location>
</feature>
<dbReference type="InterPro" id="IPR003439">
    <property type="entry name" value="ABC_transporter-like_ATP-bd"/>
</dbReference>
<evidence type="ECO:0000256" key="2">
    <source>
        <dbReference type="ARBA" id="ARBA00022692"/>
    </source>
</evidence>
<dbReference type="PROSITE" id="PS50893">
    <property type="entry name" value="ABC_TRANSPORTER_2"/>
    <property type="match status" value="1"/>
</dbReference>
<dbReference type="InterPro" id="IPR003593">
    <property type="entry name" value="AAA+_ATPase"/>
</dbReference>
<keyword evidence="3" id="KW-0547">Nucleotide-binding</keyword>
<name>A0ABP6QAM3_9ACTN</name>
<dbReference type="Gene3D" id="3.40.50.300">
    <property type="entry name" value="P-loop containing nucleotide triphosphate hydrolases"/>
    <property type="match status" value="1"/>
</dbReference>
<reference evidence="11" key="1">
    <citation type="journal article" date="2019" name="Int. J. Syst. Evol. Microbiol.">
        <title>The Global Catalogue of Microorganisms (GCM) 10K type strain sequencing project: providing services to taxonomists for standard genome sequencing and annotation.</title>
        <authorList>
            <consortium name="The Broad Institute Genomics Platform"/>
            <consortium name="The Broad Institute Genome Sequencing Center for Infectious Disease"/>
            <person name="Wu L."/>
            <person name="Ma J."/>
        </authorList>
    </citation>
    <scope>NUCLEOTIDE SEQUENCE [LARGE SCALE GENOMIC DNA]</scope>
    <source>
        <strain evidence="11">JCM 9377</strain>
    </source>
</reference>
<evidence type="ECO:0000256" key="7">
    <source>
        <dbReference type="SAM" id="Phobius"/>
    </source>
</evidence>
<dbReference type="InterPro" id="IPR036640">
    <property type="entry name" value="ABC1_TM_sf"/>
</dbReference>
<evidence type="ECO:0000256" key="5">
    <source>
        <dbReference type="ARBA" id="ARBA00022989"/>
    </source>
</evidence>
<accession>A0ABP6QAM3</accession>
<evidence type="ECO:0000256" key="3">
    <source>
        <dbReference type="ARBA" id="ARBA00022741"/>
    </source>
</evidence>
<feature type="transmembrane region" description="Helical" evidence="7">
    <location>
        <begin position="125"/>
        <end position="148"/>
    </location>
</feature>
<dbReference type="RefSeq" id="WP_344828660.1">
    <property type="nucleotide sequence ID" value="NZ_BAAAUV010000007.1"/>
</dbReference>
<dbReference type="Proteomes" id="UP001501237">
    <property type="component" value="Unassembled WGS sequence"/>
</dbReference>
<organism evidence="10 11">
    <name type="scientific">Actinocorallia longicatena</name>
    <dbReference type="NCBI Taxonomy" id="111803"/>
    <lineage>
        <taxon>Bacteria</taxon>
        <taxon>Bacillati</taxon>
        <taxon>Actinomycetota</taxon>
        <taxon>Actinomycetes</taxon>
        <taxon>Streptosporangiales</taxon>
        <taxon>Thermomonosporaceae</taxon>
        <taxon>Actinocorallia</taxon>
    </lineage>
</organism>
<feature type="transmembrane region" description="Helical" evidence="7">
    <location>
        <begin position="58"/>
        <end position="80"/>
    </location>
</feature>
<dbReference type="PROSITE" id="PS50929">
    <property type="entry name" value="ABC_TM1F"/>
    <property type="match status" value="1"/>
</dbReference>
<dbReference type="SMART" id="SM00382">
    <property type="entry name" value="AAA"/>
    <property type="match status" value="1"/>
</dbReference>
<dbReference type="GO" id="GO:0005524">
    <property type="term" value="F:ATP binding"/>
    <property type="evidence" value="ECO:0007669"/>
    <property type="project" value="UniProtKB-KW"/>
</dbReference>
<keyword evidence="4 10" id="KW-0067">ATP-binding</keyword>
<dbReference type="InterPro" id="IPR039421">
    <property type="entry name" value="Type_1_exporter"/>
</dbReference>
<dbReference type="EMBL" id="BAAAUV010000007">
    <property type="protein sequence ID" value="GAA3212278.1"/>
    <property type="molecule type" value="Genomic_DNA"/>
</dbReference>
<dbReference type="PANTHER" id="PTHR24221:SF654">
    <property type="entry name" value="ATP-BINDING CASSETTE SUB-FAMILY B MEMBER 6"/>
    <property type="match status" value="1"/>
</dbReference>
<comment type="subcellular location">
    <subcellularLocation>
        <location evidence="1">Cell membrane</location>
        <topology evidence="1">Multi-pass membrane protein</topology>
    </subcellularLocation>
</comment>
<evidence type="ECO:0000256" key="1">
    <source>
        <dbReference type="ARBA" id="ARBA00004651"/>
    </source>
</evidence>
<evidence type="ECO:0000259" key="8">
    <source>
        <dbReference type="PROSITE" id="PS50893"/>
    </source>
</evidence>
<keyword evidence="11" id="KW-1185">Reference proteome</keyword>
<feature type="transmembrane region" description="Helical" evidence="7">
    <location>
        <begin position="239"/>
        <end position="261"/>
    </location>
</feature>
<dbReference type="InterPro" id="IPR017871">
    <property type="entry name" value="ABC_transporter-like_CS"/>
</dbReference>
<keyword evidence="6 7" id="KW-0472">Membrane</keyword>
<evidence type="ECO:0000313" key="10">
    <source>
        <dbReference type="EMBL" id="GAA3212278.1"/>
    </source>
</evidence>
<dbReference type="PANTHER" id="PTHR24221">
    <property type="entry name" value="ATP-BINDING CASSETTE SUB-FAMILY B"/>
    <property type="match status" value="1"/>
</dbReference>
<proteinExistence type="predicted"/>
<evidence type="ECO:0000256" key="4">
    <source>
        <dbReference type="ARBA" id="ARBA00022840"/>
    </source>
</evidence>
<protein>
    <submittedName>
        <fullName evidence="10">ABC transporter ATP-binding protein</fullName>
    </submittedName>
</protein>
<evidence type="ECO:0000259" key="9">
    <source>
        <dbReference type="PROSITE" id="PS50929"/>
    </source>
</evidence>
<dbReference type="SUPFAM" id="SSF90123">
    <property type="entry name" value="ABC transporter transmembrane region"/>
    <property type="match status" value="1"/>
</dbReference>
<dbReference type="InterPro" id="IPR027417">
    <property type="entry name" value="P-loop_NTPase"/>
</dbReference>
<feature type="transmembrane region" description="Helical" evidence="7">
    <location>
        <begin position="154"/>
        <end position="176"/>
    </location>
</feature>
<keyword evidence="2 7" id="KW-0812">Transmembrane</keyword>
<dbReference type="InterPro" id="IPR011527">
    <property type="entry name" value="ABC1_TM_dom"/>
</dbReference>
<evidence type="ECO:0000313" key="11">
    <source>
        <dbReference type="Proteomes" id="UP001501237"/>
    </source>
</evidence>
<dbReference type="Gene3D" id="1.20.1560.10">
    <property type="entry name" value="ABC transporter type 1, transmembrane domain"/>
    <property type="match status" value="1"/>
</dbReference>